<feature type="region of interest" description="Disordered" evidence="1">
    <location>
        <begin position="264"/>
        <end position="287"/>
    </location>
</feature>
<dbReference type="eggNOG" id="ENOG502RXN2">
    <property type="taxonomic scope" value="Eukaryota"/>
</dbReference>
<dbReference type="PANTHER" id="PTHR42103:SF2">
    <property type="entry name" value="AB HYDROLASE-1 DOMAIN-CONTAINING PROTEIN"/>
    <property type="match status" value="1"/>
</dbReference>
<reference evidence="2 3" key="2">
    <citation type="journal article" date="2013" name="PLoS Genet.">
        <title>Comparative genome structure, secondary metabolite, and effector coding capacity across Cochliobolus pathogens.</title>
        <authorList>
            <person name="Condon B.J."/>
            <person name="Leng Y."/>
            <person name="Wu D."/>
            <person name="Bushley K.E."/>
            <person name="Ohm R.A."/>
            <person name="Otillar R."/>
            <person name="Martin J."/>
            <person name="Schackwitz W."/>
            <person name="Grimwood J."/>
            <person name="MohdZainudin N."/>
            <person name="Xue C."/>
            <person name="Wang R."/>
            <person name="Manning V.A."/>
            <person name="Dhillon B."/>
            <person name="Tu Z.J."/>
            <person name="Steffenson B.J."/>
            <person name="Salamov A."/>
            <person name="Sun H."/>
            <person name="Lowry S."/>
            <person name="LaButti K."/>
            <person name="Han J."/>
            <person name="Copeland A."/>
            <person name="Lindquist E."/>
            <person name="Barry K."/>
            <person name="Schmutz J."/>
            <person name="Baker S.E."/>
            <person name="Ciuffetti L.M."/>
            <person name="Grigoriev I.V."/>
            <person name="Zhong S."/>
            <person name="Turgeon B.G."/>
        </authorList>
    </citation>
    <scope>NUCLEOTIDE SEQUENCE [LARGE SCALE GENOMIC DNA]</scope>
    <source>
        <strain evidence="3">28A</strain>
    </source>
</reference>
<dbReference type="AlphaFoldDB" id="R0JJ82"/>
<gene>
    <name evidence="2" type="ORF">SETTUDRAFT_142871</name>
</gene>
<evidence type="ECO:0008006" key="4">
    <source>
        <dbReference type="Google" id="ProtNLM"/>
    </source>
</evidence>
<dbReference type="SUPFAM" id="SSF53474">
    <property type="entry name" value="alpha/beta-Hydrolases"/>
    <property type="match status" value="1"/>
</dbReference>
<evidence type="ECO:0000313" key="2">
    <source>
        <dbReference type="EMBL" id="EOA81403.1"/>
    </source>
</evidence>
<dbReference type="HOGENOM" id="CLU_035149_0_1_1"/>
<keyword evidence="3" id="KW-1185">Reference proteome</keyword>
<dbReference type="OrthoDB" id="10260961at2759"/>
<proteinExistence type="predicted"/>
<evidence type="ECO:0000256" key="1">
    <source>
        <dbReference type="SAM" id="MobiDB-lite"/>
    </source>
</evidence>
<dbReference type="STRING" id="671987.R0JJ82"/>
<dbReference type="GeneID" id="19396692"/>
<dbReference type="Gene3D" id="3.40.50.1820">
    <property type="entry name" value="alpha/beta hydrolase"/>
    <property type="match status" value="1"/>
</dbReference>
<evidence type="ECO:0000313" key="3">
    <source>
        <dbReference type="Proteomes" id="UP000016935"/>
    </source>
</evidence>
<dbReference type="EMBL" id="KB908866">
    <property type="protein sequence ID" value="EOA81403.1"/>
    <property type="molecule type" value="Genomic_DNA"/>
</dbReference>
<name>R0JJ82_EXST2</name>
<sequence length="398" mass="44597">MRRPPEPHYSFTIPSVHDDTPLDCRIYLPHVLLRPDDPEDIAKWKRRGIVMAHPYAPMGGSYDDRVVGIVIDEFLHAGFIVGAFNFRGAHGSKGRTSWSGRPELDDYTSFAAFFMHYLSSLQPHLAHQLLCVSERPQMLQSPADPVSTPGNACPIVVLGGYSYGSLILRHLPPVPTILKPFAAPEAGSAADEIVLRSHKLADQTNMEWVALTRDETRARKPKAKQTARPSITMGGEETSPGKRRSSREIRRSFEGTRLEIRSKLRRLSHGKREKSEPTTPPPAVKSEDFAMPDTRYLLISPLTTPISSLAAPALIHRLWGKSKDDGHEIVGKHMCLAIYGNQDIFSSAKKLREWAERLKDAPASRFYSVEVEGAGHFWVEHGVETRLRVALEQWAMDM</sequence>
<dbReference type="RefSeq" id="XP_008030882.1">
    <property type="nucleotide sequence ID" value="XM_008032691.1"/>
</dbReference>
<protein>
    <recommendedName>
        <fullName evidence="4">AB hydrolase-1 domain-containing protein</fullName>
    </recommendedName>
</protein>
<organism evidence="2 3">
    <name type="scientific">Exserohilum turcicum (strain 28A)</name>
    <name type="common">Northern leaf blight fungus</name>
    <name type="synonym">Setosphaeria turcica</name>
    <dbReference type="NCBI Taxonomy" id="671987"/>
    <lineage>
        <taxon>Eukaryota</taxon>
        <taxon>Fungi</taxon>
        <taxon>Dikarya</taxon>
        <taxon>Ascomycota</taxon>
        <taxon>Pezizomycotina</taxon>
        <taxon>Dothideomycetes</taxon>
        <taxon>Pleosporomycetidae</taxon>
        <taxon>Pleosporales</taxon>
        <taxon>Pleosporineae</taxon>
        <taxon>Pleosporaceae</taxon>
        <taxon>Exserohilum</taxon>
    </lineage>
</organism>
<dbReference type="InterPro" id="IPR029058">
    <property type="entry name" value="AB_hydrolase_fold"/>
</dbReference>
<reference evidence="2 3" key="1">
    <citation type="journal article" date="2012" name="PLoS Pathog.">
        <title>Diverse lifestyles and strategies of plant pathogenesis encoded in the genomes of eighteen Dothideomycetes fungi.</title>
        <authorList>
            <person name="Ohm R.A."/>
            <person name="Feau N."/>
            <person name="Henrissat B."/>
            <person name="Schoch C.L."/>
            <person name="Horwitz B.A."/>
            <person name="Barry K.W."/>
            <person name="Condon B.J."/>
            <person name="Copeland A.C."/>
            <person name="Dhillon B."/>
            <person name="Glaser F."/>
            <person name="Hesse C.N."/>
            <person name="Kosti I."/>
            <person name="LaButti K."/>
            <person name="Lindquist E.A."/>
            <person name="Lucas S."/>
            <person name="Salamov A.A."/>
            <person name="Bradshaw R.E."/>
            <person name="Ciuffetti L."/>
            <person name="Hamelin R.C."/>
            <person name="Kema G.H.J."/>
            <person name="Lawrence C."/>
            <person name="Scott J.A."/>
            <person name="Spatafora J.W."/>
            <person name="Turgeon B.G."/>
            <person name="de Wit P.J.G.M."/>
            <person name="Zhong S."/>
            <person name="Goodwin S.B."/>
            <person name="Grigoriev I.V."/>
        </authorList>
    </citation>
    <scope>NUCLEOTIDE SEQUENCE [LARGE SCALE GENOMIC DNA]</scope>
    <source>
        <strain evidence="3">28A</strain>
    </source>
</reference>
<feature type="region of interest" description="Disordered" evidence="1">
    <location>
        <begin position="212"/>
        <end position="252"/>
    </location>
</feature>
<dbReference type="PANTHER" id="PTHR42103">
    <property type="entry name" value="ALPHA/BETA-HYDROLASES SUPERFAMILY PROTEIN"/>
    <property type="match status" value="1"/>
</dbReference>
<dbReference type="Proteomes" id="UP000016935">
    <property type="component" value="Unassembled WGS sequence"/>
</dbReference>
<accession>R0JJ82</accession>